<gene>
    <name evidence="3" type="ORF">IAB06_01035</name>
</gene>
<dbReference type="SUPFAM" id="SSF52499">
    <property type="entry name" value="Isochorismatase-like hydrolases"/>
    <property type="match status" value="1"/>
</dbReference>
<dbReference type="Gene3D" id="3.40.50.850">
    <property type="entry name" value="Isochorismatase-like"/>
    <property type="match status" value="1"/>
</dbReference>
<comment type="similarity">
    <text evidence="1">Belongs to the isochorismatase family.</text>
</comment>
<organism evidence="3 4">
    <name type="scientific">Candidatus Avacidaminococcus intestinavium</name>
    <dbReference type="NCBI Taxonomy" id="2840684"/>
    <lineage>
        <taxon>Bacteria</taxon>
        <taxon>Bacillati</taxon>
        <taxon>Bacillota</taxon>
        <taxon>Negativicutes</taxon>
        <taxon>Acidaminococcales</taxon>
        <taxon>Acidaminococcaceae</taxon>
        <taxon>Acidaminococcaceae incertae sedis</taxon>
        <taxon>Candidatus Avacidaminococcus</taxon>
    </lineage>
</organism>
<protein>
    <submittedName>
        <fullName evidence="3">Nicotinamidase</fullName>
    </submittedName>
</protein>
<accession>A0A9D1MN72</accession>
<dbReference type="InterPro" id="IPR036380">
    <property type="entry name" value="Isochorismatase-like_sf"/>
</dbReference>
<keyword evidence="2" id="KW-0378">Hydrolase</keyword>
<evidence type="ECO:0000256" key="1">
    <source>
        <dbReference type="ARBA" id="ARBA00006336"/>
    </source>
</evidence>
<dbReference type="PANTHER" id="PTHR11080">
    <property type="entry name" value="PYRAZINAMIDASE/NICOTINAMIDASE"/>
    <property type="match status" value="1"/>
</dbReference>
<dbReference type="Proteomes" id="UP000824099">
    <property type="component" value="Unassembled WGS sequence"/>
</dbReference>
<name>A0A9D1MN72_9FIRM</name>
<dbReference type="EMBL" id="DVNI01000016">
    <property type="protein sequence ID" value="HIU63610.1"/>
    <property type="molecule type" value="Genomic_DNA"/>
</dbReference>
<proteinExistence type="inferred from homology"/>
<dbReference type="AlphaFoldDB" id="A0A9D1MN72"/>
<dbReference type="InterPro" id="IPR052347">
    <property type="entry name" value="Isochorismatase_Nicotinamidase"/>
</dbReference>
<evidence type="ECO:0000313" key="3">
    <source>
        <dbReference type="EMBL" id="HIU63610.1"/>
    </source>
</evidence>
<evidence type="ECO:0000313" key="4">
    <source>
        <dbReference type="Proteomes" id="UP000824099"/>
    </source>
</evidence>
<sequence length="308" mass="34870">MYPNFYKQEAAAQLFLPRYELIAQEVVAAKRQGDLGRDALFIIDAQVGFCMPGANLYVPGAENDVARLCEFIYRNKQSLAKVICSLDTHYVYQIFHSAYWRNEKGEMPEPYTIITYEDVIENKWQPIANRELALDYLRQLEEASKYQLCIWPYHTMLGSVDHALQPILSESVFYQALFSNSPTEFILKGEEVLTENYSVCAPEVTVLHQQDKKIAVGEFNMALVEKLLKYDRVFIAGEASSHCVKATVEDILAVIKKTDPRAASKLYLLADCMSPVPALPGADFPQMAEEALQKFAKTGVHVVCSKEF</sequence>
<dbReference type="PANTHER" id="PTHR11080:SF2">
    <property type="entry name" value="LD05707P"/>
    <property type="match status" value="1"/>
</dbReference>
<dbReference type="GO" id="GO:0016787">
    <property type="term" value="F:hydrolase activity"/>
    <property type="evidence" value="ECO:0007669"/>
    <property type="project" value="UniProtKB-KW"/>
</dbReference>
<reference evidence="3" key="1">
    <citation type="submission" date="2020-10" db="EMBL/GenBank/DDBJ databases">
        <authorList>
            <person name="Gilroy R."/>
        </authorList>
    </citation>
    <scope>NUCLEOTIDE SEQUENCE</scope>
    <source>
        <strain evidence="3">CHK160-1198</strain>
    </source>
</reference>
<evidence type="ECO:0000256" key="2">
    <source>
        <dbReference type="ARBA" id="ARBA00022801"/>
    </source>
</evidence>
<comment type="caution">
    <text evidence="3">The sequence shown here is derived from an EMBL/GenBank/DDBJ whole genome shotgun (WGS) entry which is preliminary data.</text>
</comment>
<reference evidence="3" key="2">
    <citation type="journal article" date="2021" name="PeerJ">
        <title>Extensive microbial diversity within the chicken gut microbiome revealed by metagenomics and culture.</title>
        <authorList>
            <person name="Gilroy R."/>
            <person name="Ravi A."/>
            <person name="Getino M."/>
            <person name="Pursley I."/>
            <person name="Horton D.L."/>
            <person name="Alikhan N.F."/>
            <person name="Baker D."/>
            <person name="Gharbi K."/>
            <person name="Hall N."/>
            <person name="Watson M."/>
            <person name="Adriaenssens E.M."/>
            <person name="Foster-Nyarko E."/>
            <person name="Jarju S."/>
            <person name="Secka A."/>
            <person name="Antonio M."/>
            <person name="Oren A."/>
            <person name="Chaudhuri R.R."/>
            <person name="La Ragione R."/>
            <person name="Hildebrand F."/>
            <person name="Pallen M.J."/>
        </authorList>
    </citation>
    <scope>NUCLEOTIDE SEQUENCE</scope>
    <source>
        <strain evidence="3">CHK160-1198</strain>
    </source>
</reference>